<dbReference type="GO" id="GO:0004526">
    <property type="term" value="F:ribonuclease P activity"/>
    <property type="evidence" value="ECO:0007669"/>
    <property type="project" value="TreeGrafter"/>
</dbReference>
<evidence type="ECO:0000313" key="2">
    <source>
        <dbReference type="EMBL" id="TKX24002.1"/>
    </source>
</evidence>
<evidence type="ECO:0000256" key="1">
    <source>
        <dbReference type="SAM" id="MobiDB-lite"/>
    </source>
</evidence>
<proteinExistence type="predicted"/>
<evidence type="ECO:0000313" key="3">
    <source>
        <dbReference type="Proteomes" id="UP000308133"/>
    </source>
</evidence>
<name>A0A4V6DX99_9PEZI</name>
<dbReference type="GO" id="GO:0001682">
    <property type="term" value="P:tRNA 5'-leader removal"/>
    <property type="evidence" value="ECO:0007669"/>
    <property type="project" value="InterPro"/>
</dbReference>
<dbReference type="GO" id="GO:0000171">
    <property type="term" value="F:ribonuclease MRP activity"/>
    <property type="evidence" value="ECO:0007669"/>
    <property type="project" value="TreeGrafter"/>
</dbReference>
<protein>
    <submittedName>
        <fullName evidence="2">Uncharacterized protein</fullName>
    </submittedName>
</protein>
<reference evidence="2 3" key="1">
    <citation type="submission" date="2018-02" db="EMBL/GenBank/DDBJ databases">
        <title>Draft genome sequences of Elsinoe sp., causing black scab on jojoba.</title>
        <authorList>
            <person name="Stodart B."/>
            <person name="Jeffress S."/>
            <person name="Ash G."/>
            <person name="Arun Chinnappa K."/>
        </authorList>
    </citation>
    <scope>NUCLEOTIDE SEQUENCE [LARGE SCALE GENOMIC DNA]</scope>
    <source>
        <strain evidence="2 3">Hillstone_2</strain>
    </source>
</reference>
<feature type="region of interest" description="Disordered" evidence="1">
    <location>
        <begin position="324"/>
        <end position="343"/>
    </location>
</feature>
<organism evidence="2 3">
    <name type="scientific">Elsinoe australis</name>
    <dbReference type="NCBI Taxonomy" id="40998"/>
    <lineage>
        <taxon>Eukaryota</taxon>
        <taxon>Fungi</taxon>
        <taxon>Dikarya</taxon>
        <taxon>Ascomycota</taxon>
        <taxon>Pezizomycotina</taxon>
        <taxon>Dothideomycetes</taxon>
        <taxon>Dothideomycetidae</taxon>
        <taxon>Myriangiales</taxon>
        <taxon>Elsinoaceae</taxon>
        <taxon>Elsinoe</taxon>
    </lineage>
</organism>
<dbReference type="PANTHER" id="PTHR15396:SF1">
    <property type="entry name" value="RIBONUCLEASE P PROTEIN SUBUNIT P40"/>
    <property type="match status" value="1"/>
</dbReference>
<dbReference type="InterPro" id="IPR013893">
    <property type="entry name" value="RNase_P_Rpp40"/>
</dbReference>
<dbReference type="GO" id="GO:0000172">
    <property type="term" value="C:ribonuclease MRP complex"/>
    <property type="evidence" value="ECO:0007669"/>
    <property type="project" value="TreeGrafter"/>
</dbReference>
<gene>
    <name evidence="2" type="ORF">C1H76_3940</name>
</gene>
<dbReference type="Proteomes" id="UP000308133">
    <property type="component" value="Unassembled WGS sequence"/>
</dbReference>
<dbReference type="GO" id="GO:0000447">
    <property type="term" value="P:endonucleolytic cleavage in ITS1 to separate SSU-rRNA from 5.8S rRNA and LSU-rRNA from tricistronic rRNA transcript (SSU-rRNA, 5.8S rRNA, LSU-rRNA)"/>
    <property type="evidence" value="ECO:0007669"/>
    <property type="project" value="TreeGrafter"/>
</dbReference>
<dbReference type="AlphaFoldDB" id="A0A4V6DX99"/>
<sequence length="423" mass="46673">MLGIEKDGPSPKCYFTHVQLPQVIDDKQPPTKKKPFSCVLQSAFGHTVDLLVPKEAVKTFTDRLHATCGEQRYARIHLKLKDVIESDFFNEYIKTGDIALLSEGKAGVDNIYSLHDGILRLELDKPTYERAGLAGKPMPSPGRKHNKSRYVVELNLRLPSMVRGRPLFNRMVYAFTNALTETHTWLFFDLRNPGLNLEPRIVPSAPSETIRANEASQNGSKEQESGATKSTTQAGNSSTNETQPKTPSLAQHRPLILPLSPEVTHLDNFKTPVFPSALDESDSIEATELLEWLSLAMMDSPRLRSGDKCDSTLSRYGVPDLVSRLGSSNGGDRQAESEDVSMDEADIGSAKVTDTAGDVKVQDLTRIRYNGFMPAEVASKMLITAIRAAAKEVTWAALRVQSFGGASCMVLIKDSKAMVWEYS</sequence>
<dbReference type="EMBL" id="PTQR01000050">
    <property type="protein sequence ID" value="TKX24002.1"/>
    <property type="molecule type" value="Genomic_DNA"/>
</dbReference>
<dbReference type="Pfam" id="PF08584">
    <property type="entry name" value="Ribonuc_P_40"/>
    <property type="match status" value="1"/>
</dbReference>
<comment type="caution">
    <text evidence="2">The sequence shown here is derived from an EMBL/GenBank/DDBJ whole genome shotgun (WGS) entry which is preliminary data.</text>
</comment>
<dbReference type="PANTHER" id="PTHR15396">
    <property type="entry name" value="RIBONUCLEASE P PROTEIN SUBUNIT P40"/>
    <property type="match status" value="1"/>
</dbReference>
<dbReference type="GO" id="GO:0030681">
    <property type="term" value="C:multimeric ribonuclease P complex"/>
    <property type="evidence" value="ECO:0007669"/>
    <property type="project" value="TreeGrafter"/>
</dbReference>
<accession>A0A4V6DX99</accession>
<feature type="compositionally biased region" description="Polar residues" evidence="1">
    <location>
        <begin position="214"/>
        <end position="249"/>
    </location>
</feature>
<feature type="region of interest" description="Disordered" evidence="1">
    <location>
        <begin position="209"/>
        <end position="249"/>
    </location>
</feature>